<dbReference type="GO" id="GO:0046084">
    <property type="term" value="P:adenine biosynthetic process"/>
    <property type="evidence" value="ECO:0007669"/>
    <property type="project" value="TreeGrafter"/>
</dbReference>
<dbReference type="GO" id="GO:0005829">
    <property type="term" value="C:cytosol"/>
    <property type="evidence" value="ECO:0007669"/>
    <property type="project" value="TreeGrafter"/>
</dbReference>
<dbReference type="SUPFAM" id="SSF55326">
    <property type="entry name" value="PurM N-terminal domain-like"/>
    <property type="match status" value="1"/>
</dbReference>
<dbReference type="InterPro" id="IPR016188">
    <property type="entry name" value="PurM-like_N"/>
</dbReference>
<keyword evidence="7" id="KW-0067">ATP-binding</keyword>
<evidence type="ECO:0000256" key="7">
    <source>
        <dbReference type="ARBA" id="ARBA00022840"/>
    </source>
</evidence>
<evidence type="ECO:0000259" key="13">
    <source>
        <dbReference type="Pfam" id="PF02769"/>
    </source>
</evidence>
<dbReference type="GO" id="GO:0004637">
    <property type="term" value="F:phosphoribosylamine-glycine ligase activity"/>
    <property type="evidence" value="ECO:0007669"/>
    <property type="project" value="TreeGrafter"/>
</dbReference>
<name>A0A2M7U1U1_9BACT</name>
<dbReference type="InterPro" id="IPR010918">
    <property type="entry name" value="PurM-like_C_dom"/>
</dbReference>
<evidence type="ECO:0000256" key="1">
    <source>
        <dbReference type="ARBA" id="ARBA00004686"/>
    </source>
</evidence>
<evidence type="ECO:0000256" key="10">
    <source>
        <dbReference type="ARBA" id="ARBA00033093"/>
    </source>
</evidence>
<comment type="catalytic activity">
    <reaction evidence="11">
        <text>2-formamido-N(1)-(5-O-phospho-beta-D-ribosyl)acetamidine + ATP = 5-amino-1-(5-phospho-beta-D-ribosyl)imidazole + ADP + phosphate + H(+)</text>
        <dbReference type="Rhea" id="RHEA:23032"/>
        <dbReference type="ChEBI" id="CHEBI:15378"/>
        <dbReference type="ChEBI" id="CHEBI:30616"/>
        <dbReference type="ChEBI" id="CHEBI:43474"/>
        <dbReference type="ChEBI" id="CHEBI:137981"/>
        <dbReference type="ChEBI" id="CHEBI:147287"/>
        <dbReference type="ChEBI" id="CHEBI:456216"/>
        <dbReference type="EC" id="6.3.3.1"/>
    </reaction>
</comment>
<evidence type="ECO:0000256" key="3">
    <source>
        <dbReference type="ARBA" id="ARBA00013047"/>
    </source>
</evidence>
<dbReference type="PANTHER" id="PTHR10520:SF12">
    <property type="entry name" value="TRIFUNCTIONAL PURINE BIOSYNTHETIC PROTEIN ADENOSINE-3"/>
    <property type="match status" value="1"/>
</dbReference>
<evidence type="ECO:0000259" key="12">
    <source>
        <dbReference type="Pfam" id="PF00586"/>
    </source>
</evidence>
<dbReference type="SUPFAM" id="SSF56042">
    <property type="entry name" value="PurM C-terminal domain-like"/>
    <property type="match status" value="1"/>
</dbReference>
<evidence type="ECO:0000256" key="4">
    <source>
        <dbReference type="ARBA" id="ARBA00020367"/>
    </source>
</evidence>
<dbReference type="GO" id="GO:0006189">
    <property type="term" value="P:'de novo' IMP biosynthetic process"/>
    <property type="evidence" value="ECO:0007669"/>
    <property type="project" value="UniProtKB-UniPathway"/>
</dbReference>
<comment type="similarity">
    <text evidence="2">Belongs to the AIR synthase family.</text>
</comment>
<evidence type="ECO:0000256" key="2">
    <source>
        <dbReference type="ARBA" id="ARBA00010280"/>
    </source>
</evidence>
<dbReference type="InterPro" id="IPR036676">
    <property type="entry name" value="PurM-like_C_sf"/>
</dbReference>
<dbReference type="InterPro" id="IPR004733">
    <property type="entry name" value="PurM_cligase"/>
</dbReference>
<dbReference type="Pfam" id="PF00586">
    <property type="entry name" value="AIRS"/>
    <property type="match status" value="1"/>
</dbReference>
<dbReference type="EMBL" id="PFOB01000003">
    <property type="protein sequence ID" value="PIZ64058.1"/>
    <property type="molecule type" value="Genomic_DNA"/>
</dbReference>
<evidence type="ECO:0000256" key="6">
    <source>
        <dbReference type="ARBA" id="ARBA00022741"/>
    </source>
</evidence>
<evidence type="ECO:0000256" key="11">
    <source>
        <dbReference type="ARBA" id="ARBA00049057"/>
    </source>
</evidence>
<evidence type="ECO:0000313" key="15">
    <source>
        <dbReference type="Proteomes" id="UP000228503"/>
    </source>
</evidence>
<proteinExistence type="inferred from homology"/>
<keyword evidence="5 14" id="KW-0436">Ligase</keyword>
<dbReference type="Proteomes" id="UP000228503">
    <property type="component" value="Unassembled WGS sequence"/>
</dbReference>
<accession>A0A2M7U1U1</accession>
<gene>
    <name evidence="14" type="ORF">COY16_00300</name>
</gene>
<dbReference type="InterPro" id="IPR036921">
    <property type="entry name" value="PurM-like_N_sf"/>
</dbReference>
<evidence type="ECO:0000256" key="8">
    <source>
        <dbReference type="ARBA" id="ARBA00031908"/>
    </source>
</evidence>
<dbReference type="UniPathway" id="UPA00074">
    <property type="reaction ID" value="UER00129"/>
</dbReference>
<dbReference type="GO" id="GO:0004641">
    <property type="term" value="F:phosphoribosylformylglycinamidine cyclo-ligase activity"/>
    <property type="evidence" value="ECO:0007669"/>
    <property type="project" value="UniProtKB-EC"/>
</dbReference>
<comment type="pathway">
    <text evidence="1">Purine metabolism; IMP biosynthesis via de novo pathway; 5-amino-1-(5-phospho-D-ribosyl)imidazole from N(2)-formyl-N(1)-(5-phospho-D-ribosyl)glycinamide: step 2/2.</text>
</comment>
<dbReference type="EC" id="6.3.3.1" evidence="3"/>
<feature type="domain" description="PurM-like C-terminal" evidence="13">
    <location>
        <begin position="191"/>
        <end position="352"/>
    </location>
</feature>
<evidence type="ECO:0000256" key="9">
    <source>
        <dbReference type="ARBA" id="ARBA00032931"/>
    </source>
</evidence>
<evidence type="ECO:0000313" key="14">
    <source>
        <dbReference type="EMBL" id="PIZ64058.1"/>
    </source>
</evidence>
<feature type="domain" description="PurM-like N-terminal" evidence="12">
    <location>
        <begin position="49"/>
        <end position="176"/>
    </location>
</feature>
<protein>
    <recommendedName>
        <fullName evidence="4">Phosphoribosylformylglycinamidine cyclo-ligase</fullName>
        <ecNumber evidence="3">6.3.3.1</ecNumber>
    </recommendedName>
    <alternativeName>
        <fullName evidence="9">AIR synthase</fullName>
    </alternativeName>
    <alternativeName>
        <fullName evidence="10">AIRS</fullName>
    </alternativeName>
    <alternativeName>
        <fullName evidence="8">Phosphoribosyl-aminoimidazole synthetase</fullName>
    </alternativeName>
</protein>
<dbReference type="Gene3D" id="3.30.1330.10">
    <property type="entry name" value="PurM-like, N-terminal domain"/>
    <property type="match status" value="1"/>
</dbReference>
<evidence type="ECO:0000256" key="5">
    <source>
        <dbReference type="ARBA" id="ARBA00022598"/>
    </source>
</evidence>
<dbReference type="GO" id="GO:0005524">
    <property type="term" value="F:ATP binding"/>
    <property type="evidence" value="ECO:0007669"/>
    <property type="project" value="UniProtKB-KW"/>
</dbReference>
<dbReference type="AlphaFoldDB" id="A0A2M7U1U1"/>
<organism evidence="14 15">
    <name type="scientific">Candidatus Roizmanbacteria bacterium CG_4_10_14_0_2_um_filter_39_13</name>
    <dbReference type="NCBI Taxonomy" id="1974825"/>
    <lineage>
        <taxon>Bacteria</taxon>
        <taxon>Candidatus Roizmaniibacteriota</taxon>
    </lineage>
</organism>
<keyword evidence="6" id="KW-0547">Nucleotide-binding</keyword>
<sequence>MPQKKKLTYKQSGVDYDVLDLLKRCAQKESKTTLHNLPKGITELSKSRGESAYVMDIGDRYLAVVEEGLGTKNLIADTMYEITGKTYYDQIAQDTIGTMVNDLITVGAYPLSVSAYWAVGSSDWFKDKKRMSDLVKGWAHACNMAGVVWGGGETPTLSGIVKESAIDLAGACYGIIDPKDRLTLGKKLISGDHIVMFESSGIHANGLTLARKIGEKLSHGFKTKISDGRMYGEAILDGSILYPKLIQDLFDKQIDIHYMAHITGHGWRKLMRLNNNFTYRISTIPPVPPVLLFLVEQAGLNDEEAYSTFNMGGGYAVYIPRNDVEKTIKIAKKHKIKAYEVGVVEKGKKQVIIEPLNITYNSGSLNIRN</sequence>
<comment type="caution">
    <text evidence="14">The sequence shown here is derived from an EMBL/GenBank/DDBJ whole genome shotgun (WGS) entry which is preliminary data.</text>
</comment>
<dbReference type="Pfam" id="PF02769">
    <property type="entry name" value="AIRS_C"/>
    <property type="match status" value="1"/>
</dbReference>
<reference evidence="15" key="1">
    <citation type="submission" date="2017-09" db="EMBL/GenBank/DDBJ databases">
        <title>Depth-based differentiation of microbial function through sediment-hosted aquifers and enrichment of novel symbionts in the deep terrestrial subsurface.</title>
        <authorList>
            <person name="Probst A.J."/>
            <person name="Ladd B."/>
            <person name="Jarett J.K."/>
            <person name="Geller-Mcgrath D.E."/>
            <person name="Sieber C.M.K."/>
            <person name="Emerson J.B."/>
            <person name="Anantharaman K."/>
            <person name="Thomas B.C."/>
            <person name="Malmstrom R."/>
            <person name="Stieglmeier M."/>
            <person name="Klingl A."/>
            <person name="Woyke T."/>
            <person name="Ryan C.M."/>
            <person name="Banfield J.F."/>
        </authorList>
    </citation>
    <scope>NUCLEOTIDE SEQUENCE [LARGE SCALE GENOMIC DNA]</scope>
</reference>
<dbReference type="PANTHER" id="PTHR10520">
    <property type="entry name" value="TRIFUNCTIONAL PURINE BIOSYNTHETIC PROTEIN ADENOSINE-3-RELATED"/>
    <property type="match status" value="1"/>
</dbReference>
<dbReference type="Gene3D" id="3.90.650.10">
    <property type="entry name" value="PurM-like C-terminal domain"/>
    <property type="match status" value="1"/>
</dbReference>